<dbReference type="Gene3D" id="3.20.20.70">
    <property type="entry name" value="Aldolase class I"/>
    <property type="match status" value="1"/>
</dbReference>
<dbReference type="EMBL" id="FORR01000004">
    <property type="protein sequence ID" value="SFJ08058.1"/>
    <property type="molecule type" value="Genomic_DNA"/>
</dbReference>
<keyword evidence="5" id="KW-1185">Reference proteome</keyword>
<dbReference type="PANTHER" id="PTHR20857:SF22">
    <property type="entry name" value="THIAZOLE TAUTOMERASE"/>
    <property type="match status" value="1"/>
</dbReference>
<accession>A0A1I3NFE2</accession>
<dbReference type="CDD" id="cd00564">
    <property type="entry name" value="TMP_TenI"/>
    <property type="match status" value="1"/>
</dbReference>
<dbReference type="InterPro" id="IPR036206">
    <property type="entry name" value="ThiamineP_synth_sf"/>
</dbReference>
<gene>
    <name evidence="4" type="ORF">SAMN05421852_104121</name>
</gene>
<comment type="pathway">
    <text evidence="1">Cofactor biosynthesis; thiamine diphosphate biosynthesis.</text>
</comment>
<proteinExistence type="predicted"/>
<dbReference type="GO" id="GO:0005737">
    <property type="term" value="C:cytoplasm"/>
    <property type="evidence" value="ECO:0007669"/>
    <property type="project" value="TreeGrafter"/>
</dbReference>
<evidence type="ECO:0000313" key="4">
    <source>
        <dbReference type="EMBL" id="SFJ08058.1"/>
    </source>
</evidence>
<dbReference type="AlphaFoldDB" id="A0A1I3NFE2"/>
<reference evidence="4 5" key="1">
    <citation type="submission" date="2016-10" db="EMBL/GenBank/DDBJ databases">
        <authorList>
            <person name="de Groot N.N."/>
        </authorList>
    </citation>
    <scope>NUCLEOTIDE SEQUENCE [LARGE SCALE GENOMIC DNA]</scope>
    <source>
        <strain evidence="4 5">DSM 44778</strain>
    </source>
</reference>
<evidence type="ECO:0000256" key="2">
    <source>
        <dbReference type="ARBA" id="ARBA00022977"/>
    </source>
</evidence>
<evidence type="ECO:0000259" key="3">
    <source>
        <dbReference type="Pfam" id="PF02581"/>
    </source>
</evidence>
<dbReference type="PANTHER" id="PTHR20857">
    <property type="entry name" value="THIAMINE-PHOSPHATE PYROPHOSPHORYLASE"/>
    <property type="match status" value="1"/>
</dbReference>
<dbReference type="GO" id="GO:0009228">
    <property type="term" value="P:thiamine biosynthetic process"/>
    <property type="evidence" value="ECO:0007669"/>
    <property type="project" value="UniProtKB-KW"/>
</dbReference>
<dbReference type="Proteomes" id="UP000199545">
    <property type="component" value="Unassembled WGS sequence"/>
</dbReference>
<dbReference type="InterPro" id="IPR013785">
    <property type="entry name" value="Aldolase_TIM"/>
</dbReference>
<dbReference type="InterPro" id="IPR022998">
    <property type="entry name" value="ThiamineP_synth_TenI"/>
</dbReference>
<dbReference type="RefSeq" id="WP_175482330.1">
    <property type="nucleotide sequence ID" value="NZ_FORR01000004.1"/>
</dbReference>
<evidence type="ECO:0000256" key="1">
    <source>
        <dbReference type="ARBA" id="ARBA00004948"/>
    </source>
</evidence>
<dbReference type="Pfam" id="PF02581">
    <property type="entry name" value="TMP-TENI"/>
    <property type="match status" value="1"/>
</dbReference>
<protein>
    <submittedName>
        <fullName evidence="4">Thiazole tautomerase (Transcriptional regulator TenI)</fullName>
    </submittedName>
</protein>
<name>A0A1I3NFE2_9BACL</name>
<dbReference type="GO" id="GO:0004789">
    <property type="term" value="F:thiamine-phosphate diphosphorylase activity"/>
    <property type="evidence" value="ECO:0007669"/>
    <property type="project" value="TreeGrafter"/>
</dbReference>
<feature type="domain" description="Thiamine phosphate synthase/TenI" evidence="3">
    <location>
        <begin position="23"/>
        <end position="177"/>
    </location>
</feature>
<dbReference type="SUPFAM" id="SSF51391">
    <property type="entry name" value="Thiamin phosphate synthase"/>
    <property type="match status" value="1"/>
</dbReference>
<sequence length="195" mass="21622">MELHVISHPEQRVEDLLSIWSQVEPWVDFFHLRFKEKTEMEVWEIGKVLLDTKTVPPYKLLVNSHTEVARQLGCGGVHLPESALVSNQPDDGFRWGRSVHSVESAIRAEREGADYIMFGHIFSTPSKQGLKPRGLEALTQVVQAVRIPVIAVGGIHHENVQKVMETGCAGVAVISALGKGESQMVVQELKRRGAG</sequence>
<evidence type="ECO:0000313" key="5">
    <source>
        <dbReference type="Proteomes" id="UP000199545"/>
    </source>
</evidence>
<dbReference type="STRING" id="46223.SAMN05421852_104121"/>
<organism evidence="4 5">
    <name type="scientific">Thermoflavimicrobium dichotomicum</name>
    <dbReference type="NCBI Taxonomy" id="46223"/>
    <lineage>
        <taxon>Bacteria</taxon>
        <taxon>Bacillati</taxon>
        <taxon>Bacillota</taxon>
        <taxon>Bacilli</taxon>
        <taxon>Bacillales</taxon>
        <taxon>Thermoactinomycetaceae</taxon>
        <taxon>Thermoflavimicrobium</taxon>
    </lineage>
</organism>
<keyword evidence="2" id="KW-0784">Thiamine biosynthesis</keyword>